<dbReference type="AlphaFoldDB" id="A0A0E3VW63"/>
<sequence length="45" mass="4801">MSKTASVALAPSSTLFARFMAAVDRFLMASAEISNHNGDLPRFGL</sequence>
<dbReference type="Proteomes" id="UP000063308">
    <property type="component" value="Chromosome"/>
</dbReference>
<evidence type="ECO:0000313" key="2">
    <source>
        <dbReference type="Proteomes" id="UP000063308"/>
    </source>
</evidence>
<evidence type="ECO:0000313" key="1">
    <source>
        <dbReference type="EMBL" id="BAR60360.1"/>
    </source>
</evidence>
<proteinExistence type="predicted"/>
<name>A0A0E3VW63_9BRAD</name>
<organism evidence="1 2">
    <name type="scientific">Bradyrhizobium diazoefficiens</name>
    <dbReference type="NCBI Taxonomy" id="1355477"/>
    <lineage>
        <taxon>Bacteria</taxon>
        <taxon>Pseudomonadati</taxon>
        <taxon>Pseudomonadota</taxon>
        <taxon>Alphaproteobacteria</taxon>
        <taxon>Hyphomicrobiales</taxon>
        <taxon>Nitrobacteraceae</taxon>
        <taxon>Bradyrhizobium</taxon>
    </lineage>
</organism>
<accession>A0A0E3VW63</accession>
<dbReference type="RefSeq" id="WP_165448147.1">
    <property type="nucleotide sequence ID" value="NZ_AJQI01000100.1"/>
</dbReference>
<dbReference type="GeneID" id="46496344"/>
<gene>
    <name evidence="1" type="ORF">NK6_7209</name>
</gene>
<reference evidence="1 2" key="1">
    <citation type="submission" date="2014-11" db="EMBL/GenBank/DDBJ databases">
        <title>Symbiosis island explosion on the genome of extra-slow-growing strains of soybean bradyrhizobia with massive insertion sequences.</title>
        <authorList>
            <person name="Iida T."/>
            <person name="Minamisawa K."/>
        </authorList>
    </citation>
    <scope>NUCLEOTIDE SEQUENCE [LARGE SCALE GENOMIC DNA]</scope>
    <source>
        <strain evidence="1 2">NK6</strain>
    </source>
</reference>
<dbReference type="EMBL" id="AP014685">
    <property type="protein sequence ID" value="BAR60360.1"/>
    <property type="molecule type" value="Genomic_DNA"/>
</dbReference>
<protein>
    <submittedName>
        <fullName evidence="1">Uncharacterized protein</fullName>
    </submittedName>
</protein>